<feature type="compositionally biased region" description="Polar residues" evidence="1">
    <location>
        <begin position="268"/>
        <end position="278"/>
    </location>
</feature>
<feature type="region of interest" description="Disordered" evidence="1">
    <location>
        <begin position="89"/>
        <end position="122"/>
    </location>
</feature>
<feature type="compositionally biased region" description="Polar residues" evidence="1">
    <location>
        <begin position="585"/>
        <end position="600"/>
    </location>
</feature>
<feature type="compositionally biased region" description="Low complexity" evidence="1">
    <location>
        <begin position="90"/>
        <end position="107"/>
    </location>
</feature>
<dbReference type="GO" id="GO:0003677">
    <property type="term" value="F:DNA binding"/>
    <property type="evidence" value="ECO:0007669"/>
    <property type="project" value="TreeGrafter"/>
</dbReference>
<dbReference type="Pfam" id="PF09729">
    <property type="entry name" value="Gti1_Pac2"/>
    <property type="match status" value="1"/>
</dbReference>
<dbReference type="AlphaFoldDB" id="A0A1B9GMY4"/>
<feature type="compositionally biased region" description="Low complexity" evidence="1">
    <location>
        <begin position="205"/>
        <end position="225"/>
    </location>
</feature>
<dbReference type="PANTHER" id="PTHR28027">
    <property type="entry name" value="TRANSCRIPTIONAL REGULATOR MIT1"/>
    <property type="match status" value="1"/>
</dbReference>
<gene>
    <name evidence="2" type="ORF">I316_05845</name>
</gene>
<protein>
    <recommendedName>
        <fullName evidence="4">cAMP-independent regulatory protein pac2</fullName>
    </recommendedName>
</protein>
<feature type="compositionally biased region" description="Polar residues" evidence="1">
    <location>
        <begin position="515"/>
        <end position="541"/>
    </location>
</feature>
<accession>A0A1B9GMY4</accession>
<evidence type="ECO:0000313" key="2">
    <source>
        <dbReference type="EMBL" id="OCF32420.1"/>
    </source>
</evidence>
<dbReference type="OrthoDB" id="5572844at2759"/>
<proteinExistence type="predicted"/>
<feature type="region of interest" description="Disordered" evidence="1">
    <location>
        <begin position="153"/>
        <end position="172"/>
    </location>
</feature>
<dbReference type="EMBL" id="KI669508">
    <property type="protein sequence ID" value="OCF32420.1"/>
    <property type="molecule type" value="Genomic_DNA"/>
</dbReference>
<evidence type="ECO:0008006" key="4">
    <source>
        <dbReference type="Google" id="ProtNLM"/>
    </source>
</evidence>
<dbReference type="InterPro" id="IPR018608">
    <property type="entry name" value="Gti1/Pac2"/>
</dbReference>
<evidence type="ECO:0000313" key="3">
    <source>
        <dbReference type="Proteomes" id="UP000092666"/>
    </source>
</evidence>
<organism evidence="2 3">
    <name type="scientific">Kwoniella heveanensis BCC8398</name>
    <dbReference type="NCBI Taxonomy" id="1296120"/>
    <lineage>
        <taxon>Eukaryota</taxon>
        <taxon>Fungi</taxon>
        <taxon>Dikarya</taxon>
        <taxon>Basidiomycota</taxon>
        <taxon>Agaricomycotina</taxon>
        <taxon>Tremellomycetes</taxon>
        <taxon>Tremellales</taxon>
        <taxon>Cryptococcaceae</taxon>
        <taxon>Kwoniella</taxon>
    </lineage>
</organism>
<reference evidence="2 3" key="1">
    <citation type="submission" date="2013-07" db="EMBL/GenBank/DDBJ databases">
        <title>The Genome Sequence of Cryptococcus heveanensis BCC8398.</title>
        <authorList>
            <consortium name="The Broad Institute Genome Sequencing Platform"/>
            <person name="Cuomo C."/>
            <person name="Litvintseva A."/>
            <person name="Chen Y."/>
            <person name="Heitman J."/>
            <person name="Sun S."/>
            <person name="Springer D."/>
            <person name="Dromer F."/>
            <person name="Young S.K."/>
            <person name="Zeng Q."/>
            <person name="Gargeya S."/>
            <person name="Fitzgerald M."/>
            <person name="Abouelleil A."/>
            <person name="Alvarado L."/>
            <person name="Berlin A.M."/>
            <person name="Chapman S.B."/>
            <person name="Dewar J."/>
            <person name="Goldberg J."/>
            <person name="Griggs A."/>
            <person name="Gujja S."/>
            <person name="Hansen M."/>
            <person name="Howarth C."/>
            <person name="Imamovic A."/>
            <person name="Larimer J."/>
            <person name="McCowan C."/>
            <person name="Murphy C."/>
            <person name="Pearson M."/>
            <person name="Priest M."/>
            <person name="Roberts A."/>
            <person name="Saif S."/>
            <person name="Shea T."/>
            <person name="Sykes S."/>
            <person name="Wortman J."/>
            <person name="Nusbaum C."/>
            <person name="Birren B."/>
        </authorList>
    </citation>
    <scope>NUCLEOTIDE SEQUENCE [LARGE SCALE GENOMIC DNA]</scope>
    <source>
        <strain evidence="2 3">BCC8398</strain>
    </source>
</reference>
<feature type="compositionally biased region" description="Low complexity" evidence="1">
    <location>
        <begin position="235"/>
        <end position="245"/>
    </location>
</feature>
<feature type="compositionally biased region" description="Low complexity" evidence="1">
    <location>
        <begin position="493"/>
        <end position="514"/>
    </location>
</feature>
<feature type="compositionally biased region" description="Basic and acidic residues" evidence="1">
    <location>
        <begin position="554"/>
        <end position="565"/>
    </location>
</feature>
<reference evidence="3" key="2">
    <citation type="submission" date="2013-12" db="EMBL/GenBank/DDBJ databases">
        <title>Evolution of pathogenesis and genome organization in the Tremellales.</title>
        <authorList>
            <person name="Cuomo C."/>
            <person name="Litvintseva A."/>
            <person name="Heitman J."/>
            <person name="Chen Y."/>
            <person name="Sun S."/>
            <person name="Springer D."/>
            <person name="Dromer F."/>
            <person name="Young S."/>
            <person name="Zeng Q."/>
            <person name="Chapman S."/>
            <person name="Gujja S."/>
            <person name="Saif S."/>
            <person name="Birren B."/>
        </authorList>
    </citation>
    <scope>NUCLEOTIDE SEQUENCE [LARGE SCALE GENOMIC DNA]</scope>
    <source>
        <strain evidence="3">BCC8398</strain>
    </source>
</reference>
<feature type="compositionally biased region" description="Basic and acidic residues" evidence="1">
    <location>
        <begin position="601"/>
        <end position="626"/>
    </location>
</feature>
<sequence length="626" mass="67121">MEMYQGSSTQQPAAICALKSPADAIHILEAVRLGIVPRVTRRLTGHERAMIRPGTVWVWEEEETNMRRWTDGRRWGASRVGGGGFLVYTESSESLSPPPSRSESPYPHGNGFYPGPSSSLRPESLIKQTYSTTMTHPVTGKVKKFHVVAYSSKRNPQGDAHNPLPLPHQLPTLSSLKITPGIWPEWENRRENEYPPVRRTGAPGGPSSSFAPPSQSAPTTAVSSPNGPPFSVHTPPTAFPAGGARPRPPSPGRDRSYPPNAYPPPQSFPRTSYDNRAQSALPPPQQGPVRGPSDSGAYASPYQHPPRRDLYDVPGGPPNRHMSQPPMYPFSQSSSHLPGGGSERFHPYPVPPRSGPGSARVPSYPSSTNSSANSSAPALNMPTTPTDGFGSGHPDLPHIHPRSEGAGSRNSPPQGYPFAYQRPSSSGNSGTEHSSRPLSSSHTPAPVNSYHGERPSPENKMRQLYADGTDPRRYPSNSEQSFGGQAGHPRHASNPSHSQSQSSPNQTTSSSGSQLQPPRSETPSGRSPKMSISSTLLNHDGSSGGVTLPPLRATLEDGRERRQDRALPSPGRISPRPNGAGAGVNPSSGQRSVSNSPTDLKTNKKDWNSSGEDARQLGELGRRVVL</sequence>
<dbReference type="Proteomes" id="UP000092666">
    <property type="component" value="Unassembled WGS sequence"/>
</dbReference>
<evidence type="ECO:0000256" key="1">
    <source>
        <dbReference type="SAM" id="MobiDB-lite"/>
    </source>
</evidence>
<dbReference type="PANTHER" id="PTHR28027:SF1">
    <property type="entry name" value="CAMP INDEPENDENT REGULATORY PROTEIN (AFU_ORTHOLOGUE AFUA_3G09640)"/>
    <property type="match status" value="1"/>
</dbReference>
<name>A0A1B9GMY4_9TREE</name>
<keyword evidence="3" id="KW-1185">Reference proteome</keyword>
<feature type="region of interest" description="Disordered" evidence="1">
    <location>
        <begin position="194"/>
        <end position="626"/>
    </location>
</feature>
<feature type="compositionally biased region" description="Low complexity" evidence="1">
    <location>
        <begin position="362"/>
        <end position="380"/>
    </location>
</feature>
<feature type="compositionally biased region" description="Basic and acidic residues" evidence="1">
    <location>
        <begin position="451"/>
        <end position="461"/>
    </location>
</feature>